<reference evidence="2 3" key="1">
    <citation type="journal article" date="2016" name="Nat. Commun.">
        <title>Ectomycorrhizal ecology is imprinted in the genome of the dominant symbiotic fungus Cenococcum geophilum.</title>
        <authorList>
            <consortium name="DOE Joint Genome Institute"/>
            <person name="Peter M."/>
            <person name="Kohler A."/>
            <person name="Ohm R.A."/>
            <person name="Kuo A."/>
            <person name="Krutzmann J."/>
            <person name="Morin E."/>
            <person name="Arend M."/>
            <person name="Barry K.W."/>
            <person name="Binder M."/>
            <person name="Choi C."/>
            <person name="Clum A."/>
            <person name="Copeland A."/>
            <person name="Grisel N."/>
            <person name="Haridas S."/>
            <person name="Kipfer T."/>
            <person name="LaButti K."/>
            <person name="Lindquist E."/>
            <person name="Lipzen A."/>
            <person name="Maire R."/>
            <person name="Meier B."/>
            <person name="Mihaltcheva S."/>
            <person name="Molinier V."/>
            <person name="Murat C."/>
            <person name="Poggeler S."/>
            <person name="Quandt C.A."/>
            <person name="Sperisen C."/>
            <person name="Tritt A."/>
            <person name="Tisserant E."/>
            <person name="Crous P.W."/>
            <person name="Henrissat B."/>
            <person name="Nehls U."/>
            <person name="Egli S."/>
            <person name="Spatafora J.W."/>
            <person name="Grigoriev I.V."/>
            <person name="Martin F.M."/>
        </authorList>
    </citation>
    <scope>NUCLEOTIDE SEQUENCE [LARGE SCALE GENOMIC DNA]</scope>
    <source>
        <strain evidence="2 3">CBS 207.34</strain>
    </source>
</reference>
<feature type="transmembrane region" description="Helical" evidence="1">
    <location>
        <begin position="417"/>
        <end position="436"/>
    </location>
</feature>
<feature type="transmembrane region" description="Helical" evidence="1">
    <location>
        <begin position="201"/>
        <end position="223"/>
    </location>
</feature>
<feature type="transmembrane region" description="Helical" evidence="1">
    <location>
        <begin position="330"/>
        <end position="349"/>
    </location>
</feature>
<protein>
    <submittedName>
        <fullName evidence="2">Uncharacterized protein</fullName>
    </submittedName>
</protein>
<accession>A0A8E2JV71</accession>
<feature type="transmembrane region" description="Helical" evidence="1">
    <location>
        <begin position="106"/>
        <end position="126"/>
    </location>
</feature>
<feature type="transmembrane region" description="Helical" evidence="1">
    <location>
        <begin position="235"/>
        <end position="261"/>
    </location>
</feature>
<evidence type="ECO:0000256" key="1">
    <source>
        <dbReference type="SAM" id="Phobius"/>
    </source>
</evidence>
<dbReference type="OrthoDB" id="2688021at2759"/>
<keyword evidence="1" id="KW-1133">Transmembrane helix</keyword>
<evidence type="ECO:0000313" key="3">
    <source>
        <dbReference type="Proteomes" id="UP000250140"/>
    </source>
</evidence>
<proteinExistence type="predicted"/>
<dbReference type="EMBL" id="KV749144">
    <property type="protein sequence ID" value="OCL10880.1"/>
    <property type="molecule type" value="Genomic_DNA"/>
</dbReference>
<name>A0A8E2JV71_9PEZI</name>
<feature type="transmembrane region" description="Helical" evidence="1">
    <location>
        <begin position="496"/>
        <end position="517"/>
    </location>
</feature>
<dbReference type="AlphaFoldDB" id="A0A8E2JV71"/>
<feature type="transmembrane region" description="Helical" evidence="1">
    <location>
        <begin position="379"/>
        <end position="405"/>
    </location>
</feature>
<keyword evidence="3" id="KW-1185">Reference proteome</keyword>
<keyword evidence="1" id="KW-0812">Transmembrane</keyword>
<gene>
    <name evidence="2" type="ORF">AOQ84DRAFT_374513</name>
</gene>
<evidence type="ECO:0000313" key="2">
    <source>
        <dbReference type="EMBL" id="OCL10880.1"/>
    </source>
</evidence>
<feature type="transmembrane region" description="Helical" evidence="1">
    <location>
        <begin position="146"/>
        <end position="165"/>
    </location>
</feature>
<feature type="transmembrane region" description="Helical" evidence="1">
    <location>
        <begin position="524"/>
        <end position="544"/>
    </location>
</feature>
<sequence length="631" mass="69824">MDSRYTVVQGEDSGPALNDLVANTSVRKRAGDDLVNASRKALQSPSLRRNARDATTYALLPAEVFDVSHAIEEDNQLLPTKTSTEAKPRDLLPPVDIGSSTRFQCFVALFLGIASFLACTIYGIALRFTSPGSPLIQLPEGLPGEAISFIVTLILTQCLEGLAYVHSISLRWALLRENRLVFNTNIRLFTSSRLSRPNSRYINAISATLLILCYGATSLLVVPQVGSTEGTYSGTYINLVALLSLGVALFGQTLLAIWCYYNNLRNIPSWSSNPLNTTVNMLKQQFIQHREGRCINSVQRKDLSEERSMLPRTRQPSPWQVNTTARHVTIFTWILVGLSFVWFLTIVLVSRSNTIGTINTISAMSDGHPPVDLTWHFSLAWSFAIVPNVSSISTTSYFNAVFFSLDLSEQIGTGPSLSFVGTVIVSLVFVCVIQGLQTLGLHGAELVVNLSRDEDVWRALDAQGRSHRKSHVLSTPSSLAALMSWKYDILLIFKSLLHWLLGQSIRPCLNLYGIFYFSMNYARLFVYAICATIFASTITILAIMKPKGPQPATYGHIQTIADVIDDWTLDGKGQFWWGDKGCREGVRHAGMSSRRGDLGPIRMNAPYAGEVSKRFTDGAKLSTNCEDWEQS</sequence>
<dbReference type="Proteomes" id="UP000250140">
    <property type="component" value="Unassembled WGS sequence"/>
</dbReference>
<keyword evidence="1" id="KW-0472">Membrane</keyword>
<organism evidence="2 3">
    <name type="scientific">Glonium stellatum</name>
    <dbReference type="NCBI Taxonomy" id="574774"/>
    <lineage>
        <taxon>Eukaryota</taxon>
        <taxon>Fungi</taxon>
        <taxon>Dikarya</taxon>
        <taxon>Ascomycota</taxon>
        <taxon>Pezizomycotina</taxon>
        <taxon>Dothideomycetes</taxon>
        <taxon>Pleosporomycetidae</taxon>
        <taxon>Gloniales</taxon>
        <taxon>Gloniaceae</taxon>
        <taxon>Glonium</taxon>
    </lineage>
</organism>